<dbReference type="Proteomes" id="UP000002605">
    <property type="component" value="Chromosome R"/>
</dbReference>
<reference evidence="2 3" key="1">
    <citation type="journal article" date="2009" name="Genome Res.">
        <title>Comparative genomics of the fungal pathogens Candida dubliniensis and Candida albicans.</title>
        <authorList>
            <person name="Jackson A.P."/>
            <person name="Gamble J.A."/>
            <person name="Yeomans T."/>
            <person name="Moran G.P."/>
            <person name="Saunders D."/>
            <person name="Harris D."/>
            <person name="Aslett M."/>
            <person name="Barrell J.F."/>
            <person name="Butler G."/>
            <person name="Citiulo F."/>
            <person name="Coleman D.C."/>
            <person name="de Groot P.W.J."/>
            <person name="Goodwin T.J."/>
            <person name="Quail M.A."/>
            <person name="McQuillan J."/>
            <person name="Munro C.A."/>
            <person name="Pain A."/>
            <person name="Poulter R.T."/>
            <person name="Rajandream M.A."/>
            <person name="Renauld H."/>
            <person name="Spiering M.J."/>
            <person name="Tivey A."/>
            <person name="Gow N.A.R."/>
            <person name="Barrell B."/>
            <person name="Sullivan D.J."/>
            <person name="Berriman M."/>
        </authorList>
    </citation>
    <scope>NUCLEOTIDE SEQUENCE [LARGE SCALE GENOMIC DNA]</scope>
    <source>
        <strain evidence="3">CD36 / ATCC MYA-646 / CBS 7987 / NCPF 3949 / NRRL Y-17841</strain>
    </source>
</reference>
<accession>B9WMP1</accession>
<evidence type="ECO:0000313" key="2">
    <source>
        <dbReference type="EMBL" id="CAX40356.1"/>
    </source>
</evidence>
<dbReference type="HOGENOM" id="CLU_1045850_0_0_1"/>
<protein>
    <submittedName>
        <fullName evidence="2">Uncharacterized protein</fullName>
    </submittedName>
</protein>
<gene>
    <name evidence="1" type="ordered locus">Cd36_34170</name>
    <name evidence="2" type="ORF">CD36_34170</name>
</gene>
<dbReference type="RefSeq" id="XP_002422350.1">
    <property type="nucleotide sequence ID" value="XM_002422305.1"/>
</dbReference>
<evidence type="ECO:0000313" key="1">
    <source>
        <dbReference type="CGD" id="CAL0000166916"/>
    </source>
</evidence>
<sequence length="266" mass="31089">MISTAKRSVLLCSSHSTCPLIIYRMQSTVPLSSNDLYISRIRAIASKREDDLKLHSSTFEPIPTFLRSRVKRDLVGRINLREKMNEEDKRYLKQKMSSLQSYLKLDFNTDELICIAYGSTNMELKLKNSIMETDTLRELGKSRFKLSLLKNTIFIDDRYLTATPLELSSDLDVFNNEDILYEFLKVNQLHRHSLLNRELLINIQLPRKEYVMKRHMLWRQAAIGSFYTMLGIVMVKYHNGKILDKLITDKIINGKRGVIKIVQRNL</sequence>
<keyword evidence="3" id="KW-1185">Reference proteome</keyword>
<dbReference type="GeneID" id="8049896"/>
<proteinExistence type="predicted"/>
<evidence type="ECO:0000313" key="3">
    <source>
        <dbReference type="Proteomes" id="UP000002605"/>
    </source>
</evidence>
<dbReference type="VEuPathDB" id="FungiDB:CD36_34170"/>
<dbReference type="CGD" id="CAL0000166916">
    <property type="gene designation" value="Cd36_34170"/>
</dbReference>
<dbReference type="eggNOG" id="ENOG502RQEQ">
    <property type="taxonomic scope" value="Eukaryota"/>
</dbReference>
<dbReference type="OrthoDB" id="4014468at2759"/>
<dbReference type="KEGG" id="cdu:CD36_34170"/>
<dbReference type="AlphaFoldDB" id="B9WMP1"/>
<dbReference type="EMBL" id="FM992695">
    <property type="protein sequence ID" value="CAX40356.1"/>
    <property type="molecule type" value="Genomic_DNA"/>
</dbReference>
<name>B9WMP1_CANDC</name>
<organism evidence="2 3">
    <name type="scientific">Candida dubliniensis (strain CD36 / ATCC MYA-646 / CBS 7987 / NCPF 3949 / NRRL Y-17841)</name>
    <name type="common">Yeast</name>
    <dbReference type="NCBI Taxonomy" id="573826"/>
    <lineage>
        <taxon>Eukaryota</taxon>
        <taxon>Fungi</taxon>
        <taxon>Dikarya</taxon>
        <taxon>Ascomycota</taxon>
        <taxon>Saccharomycotina</taxon>
        <taxon>Pichiomycetes</taxon>
        <taxon>Debaryomycetaceae</taxon>
        <taxon>Candida/Lodderomyces clade</taxon>
        <taxon>Candida</taxon>
    </lineage>
</organism>